<evidence type="ECO:0000256" key="8">
    <source>
        <dbReference type="RuleBase" id="RU363064"/>
    </source>
</evidence>
<dbReference type="NCBIfam" id="TIGR00835">
    <property type="entry name" value="agcS"/>
    <property type="match status" value="1"/>
</dbReference>
<dbReference type="KEGG" id="mcad:Pan265_21810"/>
<feature type="transmembrane region" description="Helical" evidence="8">
    <location>
        <begin position="508"/>
        <end position="528"/>
    </location>
</feature>
<dbReference type="GO" id="GO:0005283">
    <property type="term" value="F:amino acid:sodium symporter activity"/>
    <property type="evidence" value="ECO:0007669"/>
    <property type="project" value="InterPro"/>
</dbReference>
<evidence type="ECO:0000313" key="10">
    <source>
        <dbReference type="EMBL" id="QDU72316.1"/>
    </source>
</evidence>
<evidence type="ECO:0000256" key="4">
    <source>
        <dbReference type="ARBA" id="ARBA00022475"/>
    </source>
</evidence>
<feature type="transmembrane region" description="Helical" evidence="8">
    <location>
        <begin position="400"/>
        <end position="421"/>
    </location>
</feature>
<keyword evidence="8" id="KW-0769">Symport</keyword>
<dbReference type="InterPro" id="IPR001463">
    <property type="entry name" value="Na/Ala_symport"/>
</dbReference>
<evidence type="ECO:0000256" key="3">
    <source>
        <dbReference type="ARBA" id="ARBA00022448"/>
    </source>
</evidence>
<protein>
    <submittedName>
        <fullName evidence="10">Amino-acid carrier protein AlsT</fullName>
    </submittedName>
</protein>
<feature type="signal peptide" evidence="9">
    <location>
        <begin position="1"/>
        <end position="24"/>
    </location>
</feature>
<evidence type="ECO:0000256" key="1">
    <source>
        <dbReference type="ARBA" id="ARBA00004651"/>
    </source>
</evidence>
<comment type="subcellular location">
    <subcellularLocation>
        <location evidence="1 8">Cell membrane</location>
        <topology evidence="1 8">Multi-pass membrane protein</topology>
    </subcellularLocation>
</comment>
<evidence type="ECO:0000313" key="11">
    <source>
        <dbReference type="Proteomes" id="UP000320386"/>
    </source>
</evidence>
<dbReference type="AlphaFoldDB" id="A0A518BZB5"/>
<keyword evidence="11" id="KW-1185">Reference proteome</keyword>
<dbReference type="RefSeq" id="WP_236254366.1">
    <property type="nucleotide sequence ID" value="NZ_CP036280.1"/>
</dbReference>
<dbReference type="EMBL" id="CP036280">
    <property type="protein sequence ID" value="QDU72316.1"/>
    <property type="molecule type" value="Genomic_DNA"/>
</dbReference>
<dbReference type="Pfam" id="PF01235">
    <property type="entry name" value="Na_Ala_symp"/>
    <property type="match status" value="1"/>
</dbReference>
<evidence type="ECO:0000256" key="6">
    <source>
        <dbReference type="ARBA" id="ARBA00022989"/>
    </source>
</evidence>
<gene>
    <name evidence="10" type="primary">alsT</name>
    <name evidence="10" type="ORF">Pan265_21810</name>
</gene>
<feature type="transmembrane region" description="Helical" evidence="8">
    <location>
        <begin position="164"/>
        <end position="182"/>
    </location>
</feature>
<feature type="transmembrane region" description="Helical" evidence="8">
    <location>
        <begin position="85"/>
        <end position="102"/>
    </location>
</feature>
<keyword evidence="3 8" id="KW-0813">Transport</keyword>
<comment type="similarity">
    <text evidence="2 8">Belongs to the alanine or glycine:cation symporter (AGCS) (TC 2.A.25) family.</text>
</comment>
<keyword evidence="6 8" id="KW-1133">Transmembrane helix</keyword>
<evidence type="ECO:0000256" key="7">
    <source>
        <dbReference type="ARBA" id="ARBA00023136"/>
    </source>
</evidence>
<evidence type="ECO:0000256" key="2">
    <source>
        <dbReference type="ARBA" id="ARBA00009261"/>
    </source>
</evidence>
<name>A0A518BZB5_9BACT</name>
<dbReference type="Proteomes" id="UP000320386">
    <property type="component" value="Chromosome"/>
</dbReference>
<organism evidence="10 11">
    <name type="scientific">Mucisphaera calidilacus</name>
    <dbReference type="NCBI Taxonomy" id="2527982"/>
    <lineage>
        <taxon>Bacteria</taxon>
        <taxon>Pseudomonadati</taxon>
        <taxon>Planctomycetota</taxon>
        <taxon>Phycisphaerae</taxon>
        <taxon>Phycisphaerales</taxon>
        <taxon>Phycisphaeraceae</taxon>
        <taxon>Mucisphaera</taxon>
    </lineage>
</organism>
<proteinExistence type="inferred from homology"/>
<feature type="transmembrane region" description="Helical" evidence="8">
    <location>
        <begin position="310"/>
        <end position="330"/>
    </location>
</feature>
<feature type="transmembrane region" description="Helical" evidence="8">
    <location>
        <begin position="441"/>
        <end position="466"/>
    </location>
</feature>
<feature type="transmembrane region" description="Helical" evidence="8">
    <location>
        <begin position="473"/>
        <end position="502"/>
    </location>
</feature>
<feature type="transmembrane region" description="Helical" evidence="8">
    <location>
        <begin position="136"/>
        <end position="158"/>
    </location>
</feature>
<keyword evidence="4 8" id="KW-1003">Cell membrane</keyword>
<dbReference type="PRINTS" id="PR00175">
    <property type="entry name" value="NAALASMPORT"/>
</dbReference>
<dbReference type="GO" id="GO:0005886">
    <property type="term" value="C:plasma membrane"/>
    <property type="evidence" value="ECO:0007669"/>
    <property type="project" value="UniProtKB-SubCell"/>
</dbReference>
<accession>A0A518BZB5</accession>
<dbReference type="PANTHER" id="PTHR30330">
    <property type="entry name" value="AGSS FAMILY TRANSPORTER, SODIUM-ALANINE"/>
    <property type="match status" value="1"/>
</dbReference>
<feature type="transmembrane region" description="Helical" evidence="8">
    <location>
        <begin position="350"/>
        <end position="367"/>
    </location>
</feature>
<sequence precursor="true">MRFRRCLLPLFALLFVFSAVPALGQDAPPAEEPAAAEVSVPIGQQIDETIALFNGKLATVLFYDVSFEAFKTVNPETGEKEGPELPFLVTWLVLGAIIFSFYHRFLTLRGFGHAIEVLRGKYTSSDDHGDVSPFRALTSALSATVGLGNIAGVAIAMQMGGPGALFWMMFLGFFGMASKFHSSTLSQLYRVRHADGTFSGGPMYYLSRGIRDRYPYLSWLGLFLGGFFAFACMLGAIGGGNMFQANQAAQSFFDTFVEPGVLSAYPETDADQIGIIRAWVNIGFGALMATVVAAVVLGGITRIGAATSKLVPFMAIVYVLACLTIIVANIAELPALIGHVLTEAFAWDSAYGGLIGVMVVGFQRAAFSSEAGLGSSAIAHAAAQTEEPAREGFVASLEPFVDTVIICFMTGMVVLITGAYTSDADGAGITLTAFKSVSITAGWFPYVLTISIILFAFSTMISWCYYGERAWGYLFGLGSVFIFRIIFVLFVWVGSVISLGAVLDTADLSILSMCLPNILGGILLASVVRNEVTHYWERLQAGHFHEKDESADGADI</sequence>
<keyword evidence="5 8" id="KW-0812">Transmembrane</keyword>
<keyword evidence="7 8" id="KW-0472">Membrane</keyword>
<reference evidence="10 11" key="1">
    <citation type="submission" date="2019-02" db="EMBL/GenBank/DDBJ databases">
        <title>Deep-cultivation of Planctomycetes and their phenomic and genomic characterization uncovers novel biology.</title>
        <authorList>
            <person name="Wiegand S."/>
            <person name="Jogler M."/>
            <person name="Boedeker C."/>
            <person name="Pinto D."/>
            <person name="Vollmers J."/>
            <person name="Rivas-Marin E."/>
            <person name="Kohn T."/>
            <person name="Peeters S.H."/>
            <person name="Heuer A."/>
            <person name="Rast P."/>
            <person name="Oberbeckmann S."/>
            <person name="Bunk B."/>
            <person name="Jeske O."/>
            <person name="Meyerdierks A."/>
            <person name="Storesund J.E."/>
            <person name="Kallscheuer N."/>
            <person name="Luecker S."/>
            <person name="Lage O.M."/>
            <person name="Pohl T."/>
            <person name="Merkel B.J."/>
            <person name="Hornburger P."/>
            <person name="Mueller R.-W."/>
            <person name="Bruemmer F."/>
            <person name="Labrenz M."/>
            <person name="Spormann A.M."/>
            <person name="Op den Camp H."/>
            <person name="Overmann J."/>
            <person name="Amann R."/>
            <person name="Jetten M.S.M."/>
            <person name="Mascher T."/>
            <person name="Medema M.H."/>
            <person name="Devos D.P."/>
            <person name="Kaster A.-K."/>
            <person name="Ovreas L."/>
            <person name="Rohde M."/>
            <person name="Galperin M.Y."/>
            <person name="Jogler C."/>
        </authorList>
    </citation>
    <scope>NUCLEOTIDE SEQUENCE [LARGE SCALE GENOMIC DNA]</scope>
    <source>
        <strain evidence="10 11">Pan265</strain>
    </source>
</reference>
<evidence type="ECO:0000256" key="5">
    <source>
        <dbReference type="ARBA" id="ARBA00022692"/>
    </source>
</evidence>
<feature type="chain" id="PRO_5021854968" evidence="9">
    <location>
        <begin position="25"/>
        <end position="556"/>
    </location>
</feature>
<keyword evidence="9" id="KW-0732">Signal</keyword>
<feature type="transmembrane region" description="Helical" evidence="8">
    <location>
        <begin position="216"/>
        <end position="237"/>
    </location>
</feature>
<dbReference type="PANTHER" id="PTHR30330:SF3">
    <property type="entry name" value="TRANSCRIPTIONAL REGULATOR, LRP FAMILY"/>
    <property type="match status" value="1"/>
</dbReference>
<evidence type="ECO:0000256" key="9">
    <source>
        <dbReference type="SAM" id="SignalP"/>
    </source>
</evidence>
<feature type="transmembrane region" description="Helical" evidence="8">
    <location>
        <begin position="278"/>
        <end position="298"/>
    </location>
</feature>